<keyword evidence="3" id="KW-1185">Reference proteome</keyword>
<gene>
    <name evidence="2" type="ORF">AVL62_16215</name>
</gene>
<feature type="transmembrane region" description="Helical" evidence="1">
    <location>
        <begin position="12"/>
        <end position="31"/>
    </location>
</feature>
<proteinExistence type="predicted"/>
<keyword evidence="1" id="KW-1133">Transmembrane helix</keyword>
<dbReference type="EMBL" id="LQBL01000013">
    <property type="protein sequence ID" value="KUG56331.1"/>
    <property type="molecule type" value="Genomic_DNA"/>
</dbReference>
<comment type="caution">
    <text evidence="2">The sequence shown here is derived from an EMBL/GenBank/DDBJ whole genome shotgun (WGS) entry which is preliminary data.</text>
</comment>
<evidence type="ECO:0000313" key="3">
    <source>
        <dbReference type="Proteomes" id="UP000054837"/>
    </source>
</evidence>
<evidence type="ECO:0008006" key="4">
    <source>
        <dbReference type="Google" id="ProtNLM"/>
    </source>
</evidence>
<dbReference type="OrthoDB" id="3240470at2"/>
<dbReference type="AlphaFoldDB" id="A0A0W8I991"/>
<dbReference type="RefSeq" id="WP_058890678.1">
    <property type="nucleotide sequence ID" value="NZ_LQBL01000013.1"/>
</dbReference>
<evidence type="ECO:0000256" key="1">
    <source>
        <dbReference type="SAM" id="Phobius"/>
    </source>
</evidence>
<accession>A0A0W8I991</accession>
<dbReference type="Proteomes" id="UP000054837">
    <property type="component" value="Unassembled WGS sequence"/>
</dbReference>
<organism evidence="2 3">
    <name type="scientific">Serinicoccus chungangensis</name>
    <dbReference type="NCBI Taxonomy" id="767452"/>
    <lineage>
        <taxon>Bacteria</taxon>
        <taxon>Bacillati</taxon>
        <taxon>Actinomycetota</taxon>
        <taxon>Actinomycetes</taxon>
        <taxon>Micrococcales</taxon>
        <taxon>Ornithinimicrobiaceae</taxon>
        <taxon>Serinicoccus</taxon>
    </lineage>
</organism>
<keyword evidence="1" id="KW-0472">Membrane</keyword>
<protein>
    <recommendedName>
        <fullName evidence="4">ABC transporter</fullName>
    </recommendedName>
</protein>
<reference evidence="2 3" key="1">
    <citation type="submission" date="2015-12" db="EMBL/GenBank/DDBJ databases">
        <title>Serinicoccus chungangenesis strain CD08_5 genome sequencing and assembly.</title>
        <authorList>
            <person name="Chander A.M."/>
            <person name="Kaur G."/>
            <person name="Nair G.R."/>
            <person name="Dhawan D.K."/>
            <person name="Kochhar R.K."/>
            <person name="Mayilraj S."/>
            <person name="Bhadada S.K."/>
        </authorList>
    </citation>
    <scope>NUCLEOTIDE SEQUENCE [LARGE SCALE GENOMIC DNA]</scope>
    <source>
        <strain evidence="2 3">CD08_5</strain>
    </source>
</reference>
<name>A0A0W8I991_9MICO</name>
<feature type="transmembrane region" description="Helical" evidence="1">
    <location>
        <begin position="51"/>
        <end position="73"/>
    </location>
</feature>
<evidence type="ECO:0000313" key="2">
    <source>
        <dbReference type="EMBL" id="KUG56331.1"/>
    </source>
</evidence>
<dbReference type="InterPro" id="IPR021354">
    <property type="entry name" value="DUF2975"/>
</dbReference>
<feature type="transmembrane region" description="Helical" evidence="1">
    <location>
        <begin position="85"/>
        <end position="112"/>
    </location>
</feature>
<dbReference type="Pfam" id="PF11188">
    <property type="entry name" value="DUF2975"/>
    <property type="match status" value="1"/>
</dbReference>
<keyword evidence="1" id="KW-0812">Transmembrane</keyword>
<dbReference type="STRING" id="767452.AVL62_16215"/>
<feature type="transmembrane region" description="Helical" evidence="1">
    <location>
        <begin position="118"/>
        <end position="140"/>
    </location>
</feature>
<sequence>MSQRVVINVLRALLLVAAVMILLMQTVLLPWLSGEMARDLPAEAHMRWPMLSLAVLGLLCVQAVLVCTIRLLSFVRDGQVFSPSALGWVDGIIAAFAAAGLVCLATLIYQSMTIAGPLLWMLALLGGVLAGSGLALLVWVMRAMLVQATKLRTEMEMVI</sequence>